<dbReference type="AlphaFoldDB" id="A0A0W8DLP7"/>
<keyword evidence="3" id="KW-0396">Initiation factor</keyword>
<organism evidence="3 4">
    <name type="scientific">Phytophthora nicotianae</name>
    <name type="common">Potato buckeye rot agent</name>
    <name type="synonym">Phytophthora parasitica</name>
    <dbReference type="NCBI Taxonomy" id="4792"/>
    <lineage>
        <taxon>Eukaryota</taxon>
        <taxon>Sar</taxon>
        <taxon>Stramenopiles</taxon>
        <taxon>Oomycota</taxon>
        <taxon>Peronosporomycetes</taxon>
        <taxon>Peronosporales</taxon>
        <taxon>Peronosporaceae</taxon>
        <taxon>Phytophthora</taxon>
    </lineage>
</organism>
<name>A0A0W8DLP7_PHYNI</name>
<dbReference type="Pfam" id="PF02213">
    <property type="entry name" value="GYF"/>
    <property type="match status" value="1"/>
</dbReference>
<evidence type="ECO:0000256" key="1">
    <source>
        <dbReference type="SAM" id="MobiDB-lite"/>
    </source>
</evidence>
<feature type="compositionally biased region" description="Basic and acidic residues" evidence="1">
    <location>
        <begin position="270"/>
        <end position="283"/>
    </location>
</feature>
<comment type="caution">
    <text evidence="3">The sequence shown here is derived from an EMBL/GenBank/DDBJ whole genome shotgun (WGS) entry which is preliminary data.</text>
</comment>
<dbReference type="InterPro" id="IPR035445">
    <property type="entry name" value="GYF-like_dom_sf"/>
</dbReference>
<feature type="compositionally biased region" description="Basic and acidic residues" evidence="1">
    <location>
        <begin position="303"/>
        <end position="319"/>
    </location>
</feature>
<dbReference type="InterPro" id="IPR039905">
    <property type="entry name" value="CD2BP2/Lin1"/>
</dbReference>
<reference evidence="3 4" key="1">
    <citation type="submission" date="2015-11" db="EMBL/GenBank/DDBJ databases">
        <title>Genomes and virulence difference between two physiological races of Phytophthora nicotianae.</title>
        <authorList>
            <person name="Liu H."/>
            <person name="Ma X."/>
            <person name="Yu H."/>
            <person name="Fang D."/>
            <person name="Li Y."/>
            <person name="Wang X."/>
            <person name="Wang W."/>
            <person name="Dong Y."/>
            <person name="Xiao B."/>
        </authorList>
    </citation>
    <scope>NUCLEOTIDE SEQUENCE [LARGE SCALE GENOMIC DNA]</scope>
    <source>
        <strain evidence="4">race 1</strain>
    </source>
</reference>
<dbReference type="PANTHER" id="PTHR13138">
    <property type="entry name" value="PROTEIN LIN1"/>
    <property type="match status" value="1"/>
</dbReference>
<accession>A0A0W8DLP7</accession>
<dbReference type="PANTHER" id="PTHR13138:SF3">
    <property type="entry name" value="CD2 ANTIGEN CYTOPLASMIC TAIL-BINDING PROTEIN 2"/>
    <property type="match status" value="1"/>
</dbReference>
<evidence type="ECO:0000313" key="4">
    <source>
        <dbReference type="Proteomes" id="UP000054636"/>
    </source>
</evidence>
<dbReference type="InterPro" id="IPR003169">
    <property type="entry name" value="GYF"/>
</dbReference>
<gene>
    <name evidence="3" type="ORF">AM588_10006595</name>
</gene>
<proteinExistence type="predicted"/>
<dbReference type="GO" id="GO:0005682">
    <property type="term" value="C:U5 snRNP"/>
    <property type="evidence" value="ECO:0007669"/>
    <property type="project" value="InterPro"/>
</dbReference>
<feature type="compositionally biased region" description="Polar residues" evidence="1">
    <location>
        <begin position="255"/>
        <end position="269"/>
    </location>
</feature>
<feature type="compositionally biased region" description="Acidic residues" evidence="1">
    <location>
        <begin position="287"/>
        <end position="302"/>
    </location>
</feature>
<dbReference type="GO" id="GO:0003743">
    <property type="term" value="F:translation initiation factor activity"/>
    <property type="evidence" value="ECO:0007669"/>
    <property type="project" value="UniProtKB-KW"/>
</dbReference>
<keyword evidence="3" id="KW-0648">Protein biosynthesis</keyword>
<dbReference type="EMBL" id="LNFP01000121">
    <property type="protein sequence ID" value="KUF97275.1"/>
    <property type="molecule type" value="Genomic_DNA"/>
</dbReference>
<sequence length="325" mass="37208">MKKPKSVNNISLTIETRVLHWQGHHNGGCGSTWYDGVRYGGGEGRGHFDADGNFVWDDEAKKVQEEAWLDDISEQQMGAARSAKSRREFRDEQAEETMTKEVANRTLATLLKPRETVLQALKRLGSKKSARVRPGYKRKQAQKNETEPEQTAEEKKQFEQITEAADFLMRSGEVEVYSQIKEEFIPEEELLAQRRRVQFAEEKDSKSEENPPKQEVMWEYKATDGQIHGPFPTSSFVAWQQQGYFKGETAVDMRQAQSNDEAAAESNNESNKKQKLECEKVSAEQEMLNDFEDSDGEDDSPAADDKEKTNENPWKRSDTIDFSSY</sequence>
<evidence type="ECO:0000313" key="3">
    <source>
        <dbReference type="EMBL" id="KUF97275.1"/>
    </source>
</evidence>
<feature type="compositionally biased region" description="Basic residues" evidence="1">
    <location>
        <begin position="126"/>
        <end position="141"/>
    </location>
</feature>
<feature type="region of interest" description="Disordered" evidence="1">
    <location>
        <begin position="253"/>
        <end position="325"/>
    </location>
</feature>
<dbReference type="Proteomes" id="UP000054636">
    <property type="component" value="Unassembled WGS sequence"/>
</dbReference>
<protein>
    <submittedName>
        <fullName evidence="3">Translation initiation factor eIF-2B subunit gamma</fullName>
    </submittedName>
</protein>
<dbReference type="PROSITE" id="PS50829">
    <property type="entry name" value="GYF"/>
    <property type="match status" value="1"/>
</dbReference>
<dbReference type="Gene3D" id="3.30.1490.40">
    <property type="match status" value="1"/>
</dbReference>
<dbReference type="SMART" id="SM00444">
    <property type="entry name" value="GYF"/>
    <property type="match status" value="1"/>
</dbReference>
<feature type="domain" description="GYF" evidence="2">
    <location>
        <begin position="215"/>
        <end position="272"/>
    </location>
</feature>
<evidence type="ECO:0000259" key="2">
    <source>
        <dbReference type="PROSITE" id="PS50829"/>
    </source>
</evidence>
<feature type="region of interest" description="Disordered" evidence="1">
    <location>
        <begin position="126"/>
        <end position="155"/>
    </location>
</feature>
<dbReference type="SUPFAM" id="SSF55277">
    <property type="entry name" value="GYF domain"/>
    <property type="match status" value="1"/>
</dbReference>
<feature type="compositionally biased region" description="Basic and acidic residues" evidence="1">
    <location>
        <begin position="142"/>
        <end position="155"/>
    </location>
</feature>